<keyword evidence="3" id="KW-1185">Reference proteome</keyword>
<evidence type="ECO:0000313" key="2">
    <source>
        <dbReference type="EMBL" id="VDD79997.1"/>
    </source>
</evidence>
<organism evidence="4">
    <name type="scientific">Mesocestoides corti</name>
    <name type="common">Flatworm</name>
    <dbReference type="NCBI Taxonomy" id="53468"/>
    <lineage>
        <taxon>Eukaryota</taxon>
        <taxon>Metazoa</taxon>
        <taxon>Spiralia</taxon>
        <taxon>Lophotrochozoa</taxon>
        <taxon>Platyhelminthes</taxon>
        <taxon>Cestoda</taxon>
        <taxon>Eucestoda</taxon>
        <taxon>Cyclophyllidea</taxon>
        <taxon>Mesocestoididae</taxon>
        <taxon>Mesocestoides</taxon>
    </lineage>
</organism>
<evidence type="ECO:0000313" key="4">
    <source>
        <dbReference type="WBParaSite" id="MCOS_0000599901-mRNA-1"/>
    </source>
</evidence>
<sequence>MDGCEMGPDFLSYSAAQTQWMEAVSGVRAVRCVPIDPHARLLRLNSEHAHDCLLGASRSVFAGTVILDGMVSVIGLLHARPHSAAPPWPGARTGGAHAISTGVAGCSHDPTEDLTRVMPQPPPPPPPMSLKHSNHTKRNQ</sequence>
<feature type="compositionally biased region" description="Pro residues" evidence="1">
    <location>
        <begin position="119"/>
        <end position="128"/>
    </location>
</feature>
<dbReference type="AlphaFoldDB" id="A0A0R3UFS8"/>
<proteinExistence type="predicted"/>
<reference evidence="4" key="1">
    <citation type="submission" date="2017-02" db="UniProtKB">
        <authorList>
            <consortium name="WormBaseParasite"/>
        </authorList>
    </citation>
    <scope>IDENTIFICATION</scope>
</reference>
<dbReference type="EMBL" id="UXSR01005227">
    <property type="protein sequence ID" value="VDD79997.1"/>
    <property type="molecule type" value="Genomic_DNA"/>
</dbReference>
<dbReference type="WBParaSite" id="MCOS_0000599901-mRNA-1">
    <property type="protein sequence ID" value="MCOS_0000599901-mRNA-1"/>
    <property type="gene ID" value="MCOS_0000599901"/>
</dbReference>
<gene>
    <name evidence="2" type="ORF">MCOS_LOCUS6000</name>
</gene>
<reference evidence="2 3" key="2">
    <citation type="submission" date="2018-10" db="EMBL/GenBank/DDBJ databases">
        <authorList>
            <consortium name="Pathogen Informatics"/>
        </authorList>
    </citation>
    <scope>NUCLEOTIDE SEQUENCE [LARGE SCALE GENOMIC DNA]</scope>
</reference>
<dbReference type="Proteomes" id="UP000267029">
    <property type="component" value="Unassembled WGS sequence"/>
</dbReference>
<accession>A0A0R3UFS8</accession>
<evidence type="ECO:0000313" key="3">
    <source>
        <dbReference type="Proteomes" id="UP000267029"/>
    </source>
</evidence>
<evidence type="ECO:0000256" key="1">
    <source>
        <dbReference type="SAM" id="MobiDB-lite"/>
    </source>
</evidence>
<name>A0A0R3UFS8_MESCO</name>
<feature type="region of interest" description="Disordered" evidence="1">
    <location>
        <begin position="87"/>
        <end position="140"/>
    </location>
</feature>
<protein>
    <submittedName>
        <fullName evidence="4">GAF domain-containing protein</fullName>
    </submittedName>
</protein>